<proteinExistence type="predicted"/>
<dbReference type="Pfam" id="PF13374">
    <property type="entry name" value="TPR_10"/>
    <property type="match status" value="1"/>
</dbReference>
<dbReference type="SUPFAM" id="SSF52540">
    <property type="entry name" value="P-loop containing nucleoside triphosphate hydrolases"/>
    <property type="match status" value="1"/>
</dbReference>
<comment type="caution">
    <text evidence="1">The sequence shown here is derived from an EMBL/GenBank/DDBJ whole genome shotgun (WGS) entry which is preliminary data.</text>
</comment>
<gene>
    <name evidence="1" type="ORF">HCN08_08155</name>
</gene>
<dbReference type="PANTHER" id="PTHR46082">
    <property type="entry name" value="ATP/GTP-BINDING PROTEIN-RELATED"/>
    <property type="match status" value="1"/>
</dbReference>
<sequence length="1100" mass="118175">MLDEEFAEIAAMGAEAVVTAAGTPHWPVVSDMLASWFGDGDQGRAEATHRRLHETAAQLAAPAPRKLAATWREQARATWRIRIRDHLDDLPVAAAAEAALLLHEQLRDIPFTEGELLGWALGQEPLPDLAEPHVAAPQKPLTRLRTTWRESLTEMLWAAQEAAEPVPAVAAEASAEARPPHAEAAAPLAPALAHPAEPNVHGDIRIEARDGSLAFGQAQTVNYYQASAPAARVPLPHRIGRVPAPAAYFQERHVPDLGLGGPPLVLTGTPGTGKTQLAARLAQTAWEQGDVRLLLWVDASSRAGIAAAYARAAQDIYGQSYADPADGALAFLNWLQPAGGTTPDPWLIVLDGVTDPADLDGDDPLWPPASPVGRVVLTSHRRDFPKAHEPYVLPIRGFTRDEVRAYMDRGLEARGLGPVGDAELDRLIDVVGEAPRFLAVAVERIAADDITLGVYLDRVESAEYEPFRHTSRWQSVLAAHNVSSPGMGISVLQLVAVLGGEHVPEHVLHHALALDLIENLAPANSGDTSAQVTERTVLTALKDLHGMSLLERERRGAYKTVRMDPPLRRAVLAAVPTALEESLVTGAAAALLAAWPQHEPGAEEAQLLRQAATAVLTAATDFDQPDDDIPPLVFRAGAGAGAWGRFAEAERIFREALRRIAPPSEAGFRNYLSALACAARWRGARGDDSGAMAELTEVLTVQRRALADDHPDVLATRHYLAWCELCWYGWDMQAPRDELAFVLREQTRLRPEHTATLETLFSLVHALVEREEPVVSGADSAAVAQRLLGHDDVSPAEQFATADLVAALAAECERVAGPAAPLTLAARGLLAVMHLRGGDVAAARQTAQSALADAQRALGPAHPATLDLRTVTAFVDHGADDSDSASATLVNALAQVLAEEQRTFGAEHPYTLETRWYMLKEIGETEGLLDAAQLTVECADLLADMQRVFGADHARTRQLLLRVSDVQANTGHHVASVITLADLLVRSTRVLGADHPTTLLVQHDLGLERGHAGDAVGAVVELSANLSERTRVLGADHPDTRDTRLTLAWFRGRAGDVAGAIVEYERLIEELERVGAETDAVRRGLEHWKGKATPDAAATS</sequence>
<accession>A0ABX0ZMA6</accession>
<dbReference type="PANTHER" id="PTHR46082:SF6">
    <property type="entry name" value="AAA+ ATPASE DOMAIN-CONTAINING PROTEIN-RELATED"/>
    <property type="match status" value="1"/>
</dbReference>
<keyword evidence="2" id="KW-1185">Reference proteome</keyword>
<dbReference type="RefSeq" id="WP_167982231.1">
    <property type="nucleotide sequence ID" value="NZ_JAATEJ010000004.1"/>
</dbReference>
<dbReference type="Gene3D" id="3.40.50.300">
    <property type="entry name" value="P-loop containing nucleotide triphosphate hydrolases"/>
    <property type="match status" value="1"/>
</dbReference>
<dbReference type="Gene3D" id="1.25.40.10">
    <property type="entry name" value="Tetratricopeptide repeat domain"/>
    <property type="match status" value="3"/>
</dbReference>
<reference evidence="1 2" key="1">
    <citation type="submission" date="2020-03" db="EMBL/GenBank/DDBJ databases">
        <title>WGS of actinomycetes isolated from Thailand.</title>
        <authorList>
            <person name="Thawai C."/>
        </authorList>
    </citation>
    <scope>NUCLEOTIDE SEQUENCE [LARGE SCALE GENOMIC DNA]</scope>
    <source>
        <strain evidence="1 2">PRB2-1</strain>
    </source>
</reference>
<dbReference type="InterPro" id="IPR027417">
    <property type="entry name" value="P-loop_NTPase"/>
</dbReference>
<dbReference type="InterPro" id="IPR053137">
    <property type="entry name" value="NLR-like"/>
</dbReference>
<evidence type="ECO:0000313" key="1">
    <source>
        <dbReference type="EMBL" id="NJP43374.1"/>
    </source>
</evidence>
<evidence type="ECO:0000313" key="2">
    <source>
        <dbReference type="Proteomes" id="UP000734511"/>
    </source>
</evidence>
<organism evidence="1 2">
    <name type="scientific">Actinacidiphila epipremni</name>
    <dbReference type="NCBI Taxonomy" id="2053013"/>
    <lineage>
        <taxon>Bacteria</taxon>
        <taxon>Bacillati</taxon>
        <taxon>Actinomycetota</taxon>
        <taxon>Actinomycetes</taxon>
        <taxon>Kitasatosporales</taxon>
        <taxon>Streptomycetaceae</taxon>
        <taxon>Actinacidiphila</taxon>
    </lineage>
</organism>
<dbReference type="InterPro" id="IPR011990">
    <property type="entry name" value="TPR-like_helical_dom_sf"/>
</dbReference>
<protein>
    <submittedName>
        <fullName evidence="1">Tetratricopeptide repeat protein</fullName>
    </submittedName>
</protein>
<dbReference type="Proteomes" id="UP000734511">
    <property type="component" value="Unassembled WGS sequence"/>
</dbReference>
<name>A0ABX0ZMA6_9ACTN</name>
<dbReference type="EMBL" id="JAATEJ010000004">
    <property type="protein sequence ID" value="NJP43374.1"/>
    <property type="molecule type" value="Genomic_DNA"/>
</dbReference>